<dbReference type="AlphaFoldDB" id="V8QS16"/>
<dbReference type="InterPro" id="IPR036390">
    <property type="entry name" value="WH_DNA-bd_sf"/>
</dbReference>
<dbReference type="PRINTS" id="PR00039">
    <property type="entry name" value="HTHLYSR"/>
</dbReference>
<evidence type="ECO:0000256" key="4">
    <source>
        <dbReference type="ARBA" id="ARBA00023163"/>
    </source>
</evidence>
<dbReference type="EMBL" id="AYXT01000010">
    <property type="protein sequence ID" value="ETF02432.1"/>
    <property type="molecule type" value="Genomic_DNA"/>
</dbReference>
<dbReference type="Pfam" id="PF03466">
    <property type="entry name" value="LysR_substrate"/>
    <property type="match status" value="1"/>
</dbReference>
<evidence type="ECO:0000256" key="3">
    <source>
        <dbReference type="ARBA" id="ARBA00023125"/>
    </source>
</evidence>
<evidence type="ECO:0000256" key="1">
    <source>
        <dbReference type="ARBA" id="ARBA00009437"/>
    </source>
</evidence>
<keyword evidence="4" id="KW-0804">Transcription</keyword>
<dbReference type="CDD" id="cd05466">
    <property type="entry name" value="PBP2_LTTR_substrate"/>
    <property type="match status" value="1"/>
</dbReference>
<dbReference type="STRING" id="1424334.W822_16000"/>
<dbReference type="HOGENOM" id="CLU_039613_6_1_4"/>
<dbReference type="InterPro" id="IPR000847">
    <property type="entry name" value="LysR_HTH_N"/>
</dbReference>
<dbReference type="PROSITE" id="PS50931">
    <property type="entry name" value="HTH_LYSR"/>
    <property type="match status" value="1"/>
</dbReference>
<dbReference type="Gene3D" id="1.10.10.10">
    <property type="entry name" value="Winged helix-like DNA-binding domain superfamily/Winged helix DNA-binding domain"/>
    <property type="match status" value="1"/>
</dbReference>
<organism evidence="6 7">
    <name type="scientific">Advenella kashmirensis W13003</name>
    <dbReference type="NCBI Taxonomy" id="1424334"/>
    <lineage>
        <taxon>Bacteria</taxon>
        <taxon>Pseudomonadati</taxon>
        <taxon>Pseudomonadota</taxon>
        <taxon>Betaproteobacteria</taxon>
        <taxon>Burkholderiales</taxon>
        <taxon>Alcaligenaceae</taxon>
    </lineage>
</organism>
<dbReference type="FunFam" id="1.10.10.10:FF:000001">
    <property type="entry name" value="LysR family transcriptional regulator"/>
    <property type="match status" value="1"/>
</dbReference>
<dbReference type="GO" id="GO:0003677">
    <property type="term" value="F:DNA binding"/>
    <property type="evidence" value="ECO:0007669"/>
    <property type="project" value="UniProtKB-KW"/>
</dbReference>
<evidence type="ECO:0000313" key="7">
    <source>
        <dbReference type="Proteomes" id="UP000018733"/>
    </source>
</evidence>
<keyword evidence="3" id="KW-0238">DNA-binding</keyword>
<sequence>MLIDLAQLRTFVGVAEEEHLTRAAERLHMSQSAASAHVRAIEENLDIELFIRTNRSLKLTSAGELLLGRARDLLNDANAFNAFARELRGKMEGKLVVSSSSDPSVSRVAQIVAAMHRLHPLVQIDLRARQSAGTRQELKTGELDVGVMLGPSLDPSLIHYELTKISFRIVGPVEWKEQIQSADWKTLAAMPWITPMDSSRAYSDMLAGLFETRGLKLNTAVRFDNSSLARSMLLSGMGLMLMREEHALEDEAEGILTISPLGTTELPLFIAHQASRKKDPLIVGFMEAARQVWPGLKPSVV</sequence>
<dbReference type="RefSeq" id="WP_024006145.1">
    <property type="nucleotide sequence ID" value="NZ_KI650980.1"/>
</dbReference>
<comment type="similarity">
    <text evidence="1">Belongs to the LysR transcriptional regulatory family.</text>
</comment>
<dbReference type="SUPFAM" id="SSF46785">
    <property type="entry name" value="Winged helix' DNA-binding domain"/>
    <property type="match status" value="1"/>
</dbReference>
<dbReference type="PANTHER" id="PTHR30346:SF28">
    <property type="entry name" value="HTH-TYPE TRANSCRIPTIONAL REGULATOR CYNR"/>
    <property type="match status" value="1"/>
</dbReference>
<dbReference type="OrthoDB" id="9803735at2"/>
<name>V8QS16_9BURK</name>
<dbReference type="PANTHER" id="PTHR30346">
    <property type="entry name" value="TRANSCRIPTIONAL DUAL REGULATOR HCAR-RELATED"/>
    <property type="match status" value="1"/>
</dbReference>
<dbReference type="InterPro" id="IPR005119">
    <property type="entry name" value="LysR_subst-bd"/>
</dbReference>
<dbReference type="PATRIC" id="fig|1424334.3.peg.3208"/>
<dbReference type="Proteomes" id="UP000018733">
    <property type="component" value="Unassembled WGS sequence"/>
</dbReference>
<dbReference type="Pfam" id="PF00126">
    <property type="entry name" value="HTH_1"/>
    <property type="match status" value="1"/>
</dbReference>
<dbReference type="eggNOG" id="COG0583">
    <property type="taxonomic scope" value="Bacteria"/>
</dbReference>
<dbReference type="GO" id="GO:0032993">
    <property type="term" value="C:protein-DNA complex"/>
    <property type="evidence" value="ECO:0007669"/>
    <property type="project" value="TreeGrafter"/>
</dbReference>
<keyword evidence="7" id="KW-1185">Reference proteome</keyword>
<evidence type="ECO:0000313" key="6">
    <source>
        <dbReference type="EMBL" id="ETF02432.1"/>
    </source>
</evidence>
<proteinExistence type="inferred from homology"/>
<gene>
    <name evidence="6" type="ORF">W822_16000</name>
</gene>
<feature type="domain" description="HTH lysR-type" evidence="5">
    <location>
        <begin position="3"/>
        <end position="60"/>
    </location>
</feature>
<evidence type="ECO:0000259" key="5">
    <source>
        <dbReference type="PROSITE" id="PS50931"/>
    </source>
</evidence>
<dbReference type="Gene3D" id="3.40.190.10">
    <property type="entry name" value="Periplasmic binding protein-like II"/>
    <property type="match status" value="2"/>
</dbReference>
<dbReference type="SUPFAM" id="SSF53850">
    <property type="entry name" value="Periplasmic binding protein-like II"/>
    <property type="match status" value="1"/>
</dbReference>
<evidence type="ECO:0000256" key="2">
    <source>
        <dbReference type="ARBA" id="ARBA00023015"/>
    </source>
</evidence>
<accession>V8QS16</accession>
<reference evidence="6 7" key="1">
    <citation type="journal article" date="2014" name="Genome Announc.">
        <title>Draft Genome Sequence of Advenella kashmirensis Strain W13003, a Polycyclic Aromatic Hydrocarbon-Degrading Bacterium.</title>
        <authorList>
            <person name="Wang X."/>
            <person name="Jin D."/>
            <person name="Zhou L."/>
            <person name="Wu L."/>
            <person name="An W."/>
            <person name="Zhao L."/>
        </authorList>
    </citation>
    <scope>NUCLEOTIDE SEQUENCE [LARGE SCALE GENOMIC DNA]</scope>
    <source>
        <strain evidence="6 7">W13003</strain>
    </source>
</reference>
<dbReference type="GO" id="GO:0003700">
    <property type="term" value="F:DNA-binding transcription factor activity"/>
    <property type="evidence" value="ECO:0007669"/>
    <property type="project" value="InterPro"/>
</dbReference>
<dbReference type="InterPro" id="IPR036388">
    <property type="entry name" value="WH-like_DNA-bd_sf"/>
</dbReference>
<keyword evidence="2" id="KW-0805">Transcription regulation</keyword>
<protein>
    <recommendedName>
        <fullName evidence="5">HTH lysR-type domain-containing protein</fullName>
    </recommendedName>
</protein>
<comment type="caution">
    <text evidence="6">The sequence shown here is derived from an EMBL/GenBank/DDBJ whole genome shotgun (WGS) entry which is preliminary data.</text>
</comment>